<evidence type="ECO:0000256" key="2">
    <source>
        <dbReference type="ARBA" id="ARBA00022763"/>
    </source>
</evidence>
<dbReference type="PANTHER" id="PTHR12162">
    <property type="entry name" value="NIBRIN-RELATED"/>
    <property type="match status" value="1"/>
</dbReference>
<dbReference type="AlphaFoldDB" id="A0A8J2T2M6"/>
<dbReference type="SUPFAM" id="SSF68906">
    <property type="entry name" value="SAP domain"/>
    <property type="match status" value="1"/>
</dbReference>
<dbReference type="InterPro" id="IPR036361">
    <property type="entry name" value="SAP_dom_sf"/>
</dbReference>
<dbReference type="PROSITE" id="PS50800">
    <property type="entry name" value="SAP"/>
    <property type="match status" value="1"/>
</dbReference>
<dbReference type="SMART" id="SM00513">
    <property type="entry name" value="SAP"/>
    <property type="match status" value="1"/>
</dbReference>
<dbReference type="OrthoDB" id="552194at2759"/>
<evidence type="ECO:0000259" key="8">
    <source>
        <dbReference type="PROSITE" id="PS50800"/>
    </source>
</evidence>
<dbReference type="Proteomes" id="UP000789595">
    <property type="component" value="Unassembled WGS sequence"/>
</dbReference>
<dbReference type="InterPro" id="IPR000253">
    <property type="entry name" value="FHA_dom"/>
</dbReference>
<feature type="compositionally biased region" description="Basic residues" evidence="6">
    <location>
        <begin position="677"/>
        <end position="686"/>
    </location>
</feature>
<keyword evidence="4" id="KW-0539">Nucleus</keyword>
<keyword evidence="3" id="KW-0234">DNA repair</keyword>
<feature type="region of interest" description="Disordered" evidence="6">
    <location>
        <begin position="306"/>
        <end position="373"/>
    </location>
</feature>
<dbReference type="InterPro" id="IPR040227">
    <property type="entry name" value="Nibrin-rel"/>
</dbReference>
<feature type="region of interest" description="Disordered" evidence="6">
    <location>
        <begin position="390"/>
        <end position="631"/>
    </location>
</feature>
<evidence type="ECO:0008006" key="11">
    <source>
        <dbReference type="Google" id="ProtNLM"/>
    </source>
</evidence>
<dbReference type="CDD" id="cd00060">
    <property type="entry name" value="FHA"/>
    <property type="match status" value="1"/>
</dbReference>
<evidence type="ECO:0000256" key="5">
    <source>
        <dbReference type="ARBA" id="ARBA00044757"/>
    </source>
</evidence>
<evidence type="ECO:0000256" key="4">
    <source>
        <dbReference type="ARBA" id="ARBA00023242"/>
    </source>
</evidence>
<evidence type="ECO:0000313" key="10">
    <source>
        <dbReference type="Proteomes" id="UP000789595"/>
    </source>
</evidence>
<evidence type="ECO:0000256" key="6">
    <source>
        <dbReference type="SAM" id="MobiDB-lite"/>
    </source>
</evidence>
<name>A0A8J2T2M6_9STRA</name>
<feature type="compositionally biased region" description="Basic and acidic residues" evidence="6">
    <location>
        <begin position="724"/>
        <end position="736"/>
    </location>
</feature>
<keyword evidence="2" id="KW-0227">DNA damage</keyword>
<gene>
    <name evidence="9" type="ORF">PECAL_6P12100</name>
</gene>
<feature type="compositionally biased region" description="Low complexity" evidence="6">
    <location>
        <begin position="592"/>
        <end position="601"/>
    </location>
</feature>
<dbReference type="Pfam" id="PF02037">
    <property type="entry name" value="SAP"/>
    <property type="match status" value="1"/>
</dbReference>
<feature type="domain" description="SAP" evidence="8">
    <location>
        <begin position="377"/>
        <end position="411"/>
    </location>
</feature>
<comment type="caution">
    <text evidence="9">The sequence shown here is derived from an EMBL/GenBank/DDBJ whole genome shotgun (WGS) entry which is preliminary data.</text>
</comment>
<dbReference type="PANTHER" id="PTHR12162:SF0">
    <property type="entry name" value="NIBRIN"/>
    <property type="match status" value="1"/>
</dbReference>
<dbReference type="InterPro" id="IPR008984">
    <property type="entry name" value="SMAD_FHA_dom_sf"/>
</dbReference>
<reference evidence="9" key="1">
    <citation type="submission" date="2021-11" db="EMBL/GenBank/DDBJ databases">
        <authorList>
            <consortium name="Genoscope - CEA"/>
            <person name="William W."/>
        </authorList>
    </citation>
    <scope>NUCLEOTIDE SEQUENCE</scope>
</reference>
<comment type="similarity">
    <text evidence="5">Belongs to the Nibrin family.</text>
</comment>
<evidence type="ECO:0000256" key="3">
    <source>
        <dbReference type="ARBA" id="ARBA00023204"/>
    </source>
</evidence>
<protein>
    <recommendedName>
        <fullName evidence="11">FHA domain-containing protein</fullName>
    </recommendedName>
</protein>
<dbReference type="Pfam" id="PF00498">
    <property type="entry name" value="FHA"/>
    <property type="match status" value="1"/>
</dbReference>
<feature type="region of interest" description="Disordered" evidence="6">
    <location>
        <begin position="724"/>
        <end position="757"/>
    </location>
</feature>
<organism evidence="9 10">
    <name type="scientific">Pelagomonas calceolata</name>
    <dbReference type="NCBI Taxonomy" id="35677"/>
    <lineage>
        <taxon>Eukaryota</taxon>
        <taxon>Sar</taxon>
        <taxon>Stramenopiles</taxon>
        <taxon>Ochrophyta</taxon>
        <taxon>Pelagophyceae</taxon>
        <taxon>Pelagomonadales</taxon>
        <taxon>Pelagomonadaceae</taxon>
        <taxon>Pelagomonas</taxon>
    </lineage>
</organism>
<evidence type="ECO:0000259" key="7">
    <source>
        <dbReference type="PROSITE" id="PS50006"/>
    </source>
</evidence>
<dbReference type="PROSITE" id="PS50006">
    <property type="entry name" value="FHA_DOMAIN"/>
    <property type="match status" value="1"/>
</dbReference>
<dbReference type="Gene3D" id="2.60.200.20">
    <property type="match status" value="1"/>
</dbReference>
<feature type="compositionally biased region" description="Basic residues" evidence="6">
    <location>
        <begin position="450"/>
        <end position="459"/>
    </location>
</feature>
<feature type="domain" description="FHA" evidence="7">
    <location>
        <begin position="21"/>
        <end position="74"/>
    </location>
</feature>
<sequence length="757" mass="81048">MWLLTQTNPPQDGSKPTIFRLPRGRSNVGRKDQPVLIAEKSVSRNHGYVTSDGKTLKVGDGGSKFGTHVDGKKVSSESEVQEGQVIRFGGREDGSADFRASKESVLIALTACGEKHAAFKTQALTCGLDVIGEHDAWPQVPIACVSTADPSKKKPFSVACLRAAALGVKLVQPSYLEAWQSRNPLSEAPPAVEDHLLPSSQLLQRIGESCASALENLRLVFVGDALGDLQHTLQSLGFKDQCPSVTRAQASATTLPACLRGFTGKVAVVSADPCFGPLAQPPRFFEAEKLVAALVDGAPLASVDAASLVPTPAPPAPAPKRSKRRTDETDDGAEPEPAPAPAPRRSPKRKAREAPSPAPKRSKTDEDFDEAAATRAAKKLKVAELRAALEALGEATDGTKPILVERLVDARRRAAATPAEPSPEPPPPPSPEPSPAPPPEPSPEPSPAPKRPRRSPKRKAREEPSPPPKRQRAAEEEAPPPPPPEEDDEDEFDLAAAMDAPRAAPAPAPQAASPSPPPRRKRRAAEEEEESPAPVPKRKKKRREEEPVVQRRGPTHVPPPSQRKPADTTGGGWLSTSEHAVANDEGGDVDPEAALAAQLADQEPEVVEEAPKPKAKRGGRATKPSKAEEARQLDAFAESGARDKELDKAYANCVAPRAPTVVRDLVVPRKERPATASKKKKGPNFKRFRKNAVRVAPASDIVTGDYLDKLAAAESETELQLRRDAAALAQEKARAEEDWDDDAAPKPKRKPAARKRR</sequence>
<proteinExistence type="inferred from homology"/>
<dbReference type="EMBL" id="CAKKNE010000006">
    <property type="protein sequence ID" value="CAH0379581.1"/>
    <property type="molecule type" value="Genomic_DNA"/>
</dbReference>
<dbReference type="InterPro" id="IPR003034">
    <property type="entry name" value="SAP_dom"/>
</dbReference>
<evidence type="ECO:0000313" key="9">
    <source>
        <dbReference type="EMBL" id="CAH0379581.1"/>
    </source>
</evidence>
<dbReference type="GO" id="GO:0030870">
    <property type="term" value="C:Mre11 complex"/>
    <property type="evidence" value="ECO:0007669"/>
    <property type="project" value="InterPro"/>
</dbReference>
<feature type="compositionally biased region" description="Pro residues" evidence="6">
    <location>
        <begin position="420"/>
        <end position="449"/>
    </location>
</feature>
<dbReference type="Gene3D" id="1.10.720.30">
    <property type="entry name" value="SAP domain"/>
    <property type="match status" value="1"/>
</dbReference>
<feature type="compositionally biased region" description="Basic residues" evidence="6">
    <location>
        <begin position="746"/>
        <end position="757"/>
    </location>
</feature>
<comment type="subcellular location">
    <subcellularLocation>
        <location evidence="1">Nucleus</location>
    </subcellularLocation>
</comment>
<dbReference type="SUPFAM" id="SSF49879">
    <property type="entry name" value="SMAD/FHA domain"/>
    <property type="match status" value="1"/>
</dbReference>
<feature type="region of interest" description="Disordered" evidence="6">
    <location>
        <begin position="667"/>
        <end position="686"/>
    </location>
</feature>
<evidence type="ECO:0000256" key="1">
    <source>
        <dbReference type="ARBA" id="ARBA00004123"/>
    </source>
</evidence>
<accession>A0A8J2T2M6</accession>
<dbReference type="GO" id="GO:0007095">
    <property type="term" value="P:mitotic G2 DNA damage checkpoint signaling"/>
    <property type="evidence" value="ECO:0007669"/>
    <property type="project" value="InterPro"/>
</dbReference>
<dbReference type="GO" id="GO:0003684">
    <property type="term" value="F:damaged DNA binding"/>
    <property type="evidence" value="ECO:0007669"/>
    <property type="project" value="TreeGrafter"/>
</dbReference>
<dbReference type="GO" id="GO:0000724">
    <property type="term" value="P:double-strand break repair via homologous recombination"/>
    <property type="evidence" value="ECO:0007669"/>
    <property type="project" value="TreeGrafter"/>
</dbReference>
<feature type="compositionally biased region" description="Low complexity" evidence="6">
    <location>
        <begin position="494"/>
        <end position="513"/>
    </location>
</feature>
<feature type="compositionally biased region" description="Acidic residues" evidence="6">
    <location>
        <begin position="484"/>
        <end position="493"/>
    </location>
</feature>
<keyword evidence="10" id="KW-1185">Reference proteome</keyword>